<feature type="compositionally biased region" description="Polar residues" evidence="1">
    <location>
        <begin position="12"/>
        <end position="24"/>
    </location>
</feature>
<dbReference type="InParanoid" id="A0A1Y2LST6"/>
<dbReference type="AlphaFoldDB" id="A0A1Y2LST6"/>
<evidence type="ECO:0000313" key="3">
    <source>
        <dbReference type="Proteomes" id="UP000193240"/>
    </source>
</evidence>
<protein>
    <submittedName>
        <fullName evidence="2">Uncharacterized protein</fullName>
    </submittedName>
</protein>
<name>A0A1Y2LST6_EPING</name>
<sequence length="149" mass="16691">MGRRKPNLKLDISQNNSAPPNKSRSPGKPNGRKHTTYVDLVRQLRNPAGAVPLTKWMETGRPVDRPLGSSMPKQKVVTPRRKEPKTPVQDYTDYFDEDLSGSLNVSTSGPVYDDEEMAKKVQENNATFEKLTVGTYKKPPMSEESSSKE</sequence>
<dbReference type="Proteomes" id="UP000193240">
    <property type="component" value="Unassembled WGS sequence"/>
</dbReference>
<accession>A0A1Y2LST6</accession>
<reference evidence="2 3" key="1">
    <citation type="journal article" date="2017" name="Genome Announc.">
        <title>Genome sequence of the saprophytic ascomycete Epicoccum nigrum ICMP 19927 strain isolated from New Zealand.</title>
        <authorList>
            <person name="Fokin M."/>
            <person name="Fleetwood D."/>
            <person name="Weir B.S."/>
            <person name="Villas-Boas S.G."/>
        </authorList>
    </citation>
    <scope>NUCLEOTIDE SEQUENCE [LARGE SCALE GENOMIC DNA]</scope>
    <source>
        <strain evidence="2 3">ICMP 19927</strain>
    </source>
</reference>
<dbReference type="EMBL" id="KZ107850">
    <property type="protein sequence ID" value="OSS46926.1"/>
    <property type="molecule type" value="Genomic_DNA"/>
</dbReference>
<keyword evidence="3" id="KW-1185">Reference proteome</keyword>
<organism evidence="2 3">
    <name type="scientific">Epicoccum nigrum</name>
    <name type="common">Soil fungus</name>
    <name type="synonym">Epicoccum purpurascens</name>
    <dbReference type="NCBI Taxonomy" id="105696"/>
    <lineage>
        <taxon>Eukaryota</taxon>
        <taxon>Fungi</taxon>
        <taxon>Dikarya</taxon>
        <taxon>Ascomycota</taxon>
        <taxon>Pezizomycotina</taxon>
        <taxon>Dothideomycetes</taxon>
        <taxon>Pleosporomycetidae</taxon>
        <taxon>Pleosporales</taxon>
        <taxon>Pleosporineae</taxon>
        <taxon>Didymellaceae</taxon>
        <taxon>Epicoccum</taxon>
    </lineage>
</organism>
<evidence type="ECO:0000313" key="2">
    <source>
        <dbReference type="EMBL" id="OSS46926.1"/>
    </source>
</evidence>
<feature type="region of interest" description="Disordered" evidence="1">
    <location>
        <begin position="1"/>
        <end position="35"/>
    </location>
</feature>
<proteinExistence type="predicted"/>
<gene>
    <name evidence="2" type="ORF">B5807_08834</name>
</gene>
<feature type="region of interest" description="Disordered" evidence="1">
    <location>
        <begin position="51"/>
        <end position="88"/>
    </location>
</feature>
<evidence type="ECO:0000256" key="1">
    <source>
        <dbReference type="SAM" id="MobiDB-lite"/>
    </source>
</evidence>